<feature type="chain" id="PRO_5040390914" evidence="6">
    <location>
        <begin position="32"/>
        <end position="657"/>
    </location>
</feature>
<reference evidence="8" key="1">
    <citation type="submission" date="2020-06" db="EMBL/GenBank/DDBJ databases">
        <authorList>
            <consortium name="Plant Systems Biology data submission"/>
        </authorList>
    </citation>
    <scope>NUCLEOTIDE SEQUENCE</scope>
    <source>
        <strain evidence="8">D6</strain>
    </source>
</reference>
<feature type="compositionally biased region" description="Low complexity" evidence="5">
    <location>
        <begin position="183"/>
        <end position="220"/>
    </location>
</feature>
<accession>A0A9N8HV80</accession>
<dbReference type="AlphaFoldDB" id="A0A9N8HV80"/>
<dbReference type="EMBL" id="CAICTM010001471">
    <property type="protein sequence ID" value="CAB9523933.1"/>
    <property type="molecule type" value="Genomic_DNA"/>
</dbReference>
<evidence type="ECO:0000256" key="1">
    <source>
        <dbReference type="ARBA" id="ARBA00008683"/>
    </source>
</evidence>
<keyword evidence="3" id="KW-0378">Hydrolase</keyword>
<dbReference type="PANTHER" id="PTHR42987:SF4">
    <property type="entry name" value="PROTEASE SOHB-RELATED"/>
    <property type="match status" value="1"/>
</dbReference>
<feature type="signal peptide" evidence="6">
    <location>
        <begin position="1"/>
        <end position="31"/>
    </location>
</feature>
<name>A0A9N8HV80_9STRA</name>
<dbReference type="InterPro" id="IPR002142">
    <property type="entry name" value="Peptidase_S49"/>
</dbReference>
<evidence type="ECO:0000259" key="7">
    <source>
        <dbReference type="Pfam" id="PF01343"/>
    </source>
</evidence>
<evidence type="ECO:0000256" key="2">
    <source>
        <dbReference type="ARBA" id="ARBA00022670"/>
    </source>
</evidence>
<dbReference type="InterPro" id="IPR029045">
    <property type="entry name" value="ClpP/crotonase-like_dom_sf"/>
</dbReference>
<feature type="domain" description="Peptidase S49" evidence="7">
    <location>
        <begin position="434"/>
        <end position="574"/>
    </location>
</feature>
<protein>
    <submittedName>
        <fullName evidence="8">Probable protease SohB</fullName>
    </submittedName>
</protein>
<proteinExistence type="inferred from homology"/>
<evidence type="ECO:0000313" key="9">
    <source>
        <dbReference type="Proteomes" id="UP001153069"/>
    </source>
</evidence>
<feature type="compositionally biased region" description="Low complexity" evidence="5">
    <location>
        <begin position="112"/>
        <end position="122"/>
    </location>
</feature>
<keyword evidence="4" id="KW-0720">Serine protease</keyword>
<dbReference type="GO" id="GO:0006508">
    <property type="term" value="P:proteolysis"/>
    <property type="evidence" value="ECO:0007669"/>
    <property type="project" value="UniProtKB-KW"/>
</dbReference>
<gene>
    <name evidence="8" type="ORF">SEMRO_1473_G275670.1</name>
</gene>
<comment type="similarity">
    <text evidence="1">Belongs to the peptidase S49 family.</text>
</comment>
<feature type="compositionally biased region" description="Low complexity" evidence="5">
    <location>
        <begin position="43"/>
        <end position="63"/>
    </location>
</feature>
<comment type="caution">
    <text evidence="8">The sequence shown here is derived from an EMBL/GenBank/DDBJ whole genome shotgun (WGS) entry which is preliminary data.</text>
</comment>
<feature type="region of interest" description="Disordered" evidence="5">
    <location>
        <begin position="112"/>
        <end position="233"/>
    </location>
</feature>
<dbReference type="Gene3D" id="3.90.226.10">
    <property type="entry name" value="2-enoyl-CoA Hydratase, Chain A, domain 1"/>
    <property type="match status" value="1"/>
</dbReference>
<evidence type="ECO:0000256" key="3">
    <source>
        <dbReference type="ARBA" id="ARBA00022801"/>
    </source>
</evidence>
<dbReference type="CDD" id="cd07023">
    <property type="entry name" value="S49_Sppa_N_C"/>
    <property type="match status" value="1"/>
</dbReference>
<dbReference type="InterPro" id="IPR047272">
    <property type="entry name" value="S49_SppA_C"/>
</dbReference>
<keyword evidence="9" id="KW-1185">Reference proteome</keyword>
<feature type="region of interest" description="Disordered" evidence="5">
    <location>
        <begin position="32"/>
        <end position="66"/>
    </location>
</feature>
<dbReference type="SUPFAM" id="SSF52096">
    <property type="entry name" value="ClpP/crotonase"/>
    <property type="match status" value="1"/>
</dbReference>
<feature type="compositionally biased region" description="Basic and acidic residues" evidence="5">
    <location>
        <begin position="133"/>
        <end position="153"/>
    </location>
</feature>
<dbReference type="OrthoDB" id="45421at2759"/>
<dbReference type="Pfam" id="PF01343">
    <property type="entry name" value="Peptidase_S49"/>
    <property type="match status" value="1"/>
</dbReference>
<dbReference type="GO" id="GO:0008236">
    <property type="term" value="F:serine-type peptidase activity"/>
    <property type="evidence" value="ECO:0007669"/>
    <property type="project" value="UniProtKB-KW"/>
</dbReference>
<dbReference type="PANTHER" id="PTHR42987">
    <property type="entry name" value="PEPTIDASE S49"/>
    <property type="match status" value="1"/>
</dbReference>
<evidence type="ECO:0000256" key="6">
    <source>
        <dbReference type="SAM" id="SignalP"/>
    </source>
</evidence>
<evidence type="ECO:0000313" key="8">
    <source>
        <dbReference type="EMBL" id="CAB9523933.1"/>
    </source>
</evidence>
<keyword evidence="2 8" id="KW-0645">Protease</keyword>
<dbReference type="Proteomes" id="UP001153069">
    <property type="component" value="Unassembled WGS sequence"/>
</dbReference>
<keyword evidence="6" id="KW-0732">Signal</keyword>
<evidence type="ECO:0000256" key="5">
    <source>
        <dbReference type="SAM" id="MobiDB-lite"/>
    </source>
</evidence>
<evidence type="ECO:0000256" key="4">
    <source>
        <dbReference type="ARBA" id="ARBA00022825"/>
    </source>
</evidence>
<organism evidence="8 9">
    <name type="scientific">Seminavis robusta</name>
    <dbReference type="NCBI Taxonomy" id="568900"/>
    <lineage>
        <taxon>Eukaryota</taxon>
        <taxon>Sar</taxon>
        <taxon>Stramenopiles</taxon>
        <taxon>Ochrophyta</taxon>
        <taxon>Bacillariophyta</taxon>
        <taxon>Bacillariophyceae</taxon>
        <taxon>Bacillariophycidae</taxon>
        <taxon>Naviculales</taxon>
        <taxon>Naviculaceae</taxon>
        <taxon>Seminavis</taxon>
    </lineage>
</organism>
<sequence>MMTAAGLPSRPRLCLILSLWWMALLMGPVSSASPGNPKRPLATLSSTTQQHSSSESTTSSSSLDVAQEWNSLHDVESEDELMDATVSVAATKERKNLTESWWPLWWGRINNDASNNATATTTDSDKKKKKRGKGELRQVEDKKQDKKKQDEKKQSKKKEKPADDGDVKKIKKKKKEEGPAQNTTSTDSSSTATNTTSTLKTSPPTQFIVMGAPPRGASPSSPYPRSPLMSPQQQQQQMATLAIAELIGTVVATSMRLWLLVWGSRYLANRQEIIQPTQNFVFERLNDRFMRDTMALQTALEQPPLGVNKQRWKFIMAKRRQHNLASFFQRPSLDKTFQKTVIVMEYGGNNQKGESDLKYVADLVSFLILMHQEQAFGSIPQSLSATDPSTGRTKTLTVWKPVPLEVVLKITSPGGAVPTFGYAAAQIKRLRQTEGISTTVCVDMYAASGGYMMASQADKLVAAPFATVGSVGVIFEMLNYHDVLRQYGVQPVVMKAGDQKNPISSFGAVTKQDLEVNQERLEKVHQEFQQFTIEGRPQLKGKEAQVCDGSVYLGSEALSLNLIDEIMTSDEYLQQRIKAGDRVLKIHRSHQSRLAPYARRLSPKDILPHLKARIEAWLGGQQPDMAARLVQLGSIIGFVHHLISNHGSKGFGGNPTF</sequence>
<dbReference type="Gene3D" id="6.20.330.10">
    <property type="match status" value="1"/>
</dbReference>